<dbReference type="GO" id="GO:0003824">
    <property type="term" value="F:catalytic activity"/>
    <property type="evidence" value="ECO:0007669"/>
    <property type="project" value="InterPro"/>
</dbReference>
<accession>A0A532UVU3</accession>
<dbReference type="AlphaFoldDB" id="A0A532UVU3"/>
<dbReference type="PANTHER" id="PTHR43409">
    <property type="entry name" value="ANAEROBIC MAGNESIUM-PROTOPORPHYRIN IX MONOMETHYL ESTER CYCLASE-RELATED"/>
    <property type="match status" value="1"/>
</dbReference>
<dbReference type="InterPro" id="IPR020612">
    <property type="entry name" value="Methylthiotransferase_CS"/>
</dbReference>
<dbReference type="GO" id="GO:0046872">
    <property type="term" value="F:metal ion binding"/>
    <property type="evidence" value="ECO:0007669"/>
    <property type="project" value="UniProtKB-KW"/>
</dbReference>
<keyword evidence="3" id="KW-0949">S-adenosyl-L-methionine</keyword>
<reference evidence="9 10" key="1">
    <citation type="submission" date="2017-06" db="EMBL/GenBank/DDBJ databases">
        <title>Novel microbial phyla capable of carbon fixation and sulfur reduction in deep-sea sediments.</title>
        <authorList>
            <person name="Huang J."/>
            <person name="Baker B."/>
            <person name="Wang Y."/>
        </authorList>
    </citation>
    <scope>NUCLEOTIDE SEQUENCE [LARGE SCALE GENOMIC DNA]</scope>
    <source>
        <strain evidence="9">B3_LCP</strain>
    </source>
</reference>
<comment type="cofactor">
    <cofactor evidence="1">
        <name>[4Fe-4S] cluster</name>
        <dbReference type="ChEBI" id="CHEBI:49883"/>
    </cofactor>
</comment>
<dbReference type="Pfam" id="PF02310">
    <property type="entry name" value="B12-binding"/>
    <property type="match status" value="1"/>
</dbReference>
<proteinExistence type="predicted"/>
<dbReference type="SFLD" id="SFLDG01082">
    <property type="entry name" value="B12-binding_domain_containing"/>
    <property type="match status" value="1"/>
</dbReference>
<dbReference type="InterPro" id="IPR051198">
    <property type="entry name" value="BchE-like"/>
</dbReference>
<comment type="caution">
    <text evidence="9">The sequence shown here is derived from an EMBL/GenBank/DDBJ whole genome shotgun (WGS) entry which is preliminary data.</text>
</comment>
<dbReference type="GO" id="GO:0051539">
    <property type="term" value="F:4 iron, 4 sulfur cluster binding"/>
    <property type="evidence" value="ECO:0007669"/>
    <property type="project" value="UniProtKB-KW"/>
</dbReference>
<dbReference type="CDD" id="cd02068">
    <property type="entry name" value="radical_SAM_B12_BD"/>
    <property type="match status" value="1"/>
</dbReference>
<dbReference type="Pfam" id="PF04055">
    <property type="entry name" value="Radical_SAM"/>
    <property type="match status" value="1"/>
</dbReference>
<dbReference type="EMBL" id="NJBN01000008">
    <property type="protein sequence ID" value="TKJ39054.1"/>
    <property type="molecule type" value="Genomic_DNA"/>
</dbReference>
<dbReference type="PROSITE" id="PS01278">
    <property type="entry name" value="MTTASE_RADICAL"/>
    <property type="match status" value="1"/>
</dbReference>
<dbReference type="SUPFAM" id="SSF52242">
    <property type="entry name" value="Cobalamin (vitamin B12)-binding domain"/>
    <property type="match status" value="1"/>
</dbReference>
<dbReference type="Gene3D" id="3.80.30.20">
    <property type="entry name" value="tm_1862 like domain"/>
    <property type="match status" value="1"/>
</dbReference>
<dbReference type="PROSITE" id="PS51918">
    <property type="entry name" value="RADICAL_SAM"/>
    <property type="match status" value="1"/>
</dbReference>
<dbReference type="InterPro" id="IPR007197">
    <property type="entry name" value="rSAM"/>
</dbReference>
<feature type="domain" description="Radical SAM core" evidence="8">
    <location>
        <begin position="204"/>
        <end position="424"/>
    </location>
</feature>
<dbReference type="SFLD" id="SFLDS00029">
    <property type="entry name" value="Radical_SAM"/>
    <property type="match status" value="1"/>
</dbReference>
<keyword evidence="5" id="KW-0408">Iron</keyword>
<dbReference type="Gene3D" id="3.40.50.280">
    <property type="entry name" value="Cobalamin-binding domain"/>
    <property type="match status" value="1"/>
</dbReference>
<evidence type="ECO:0000259" key="7">
    <source>
        <dbReference type="PROSITE" id="PS51332"/>
    </source>
</evidence>
<organism evidence="9 10">
    <name type="scientific">candidate division LCP-89 bacterium B3_LCP</name>
    <dbReference type="NCBI Taxonomy" id="2012998"/>
    <lineage>
        <taxon>Bacteria</taxon>
        <taxon>Pseudomonadati</taxon>
        <taxon>Bacteria division LCP-89</taxon>
    </lineage>
</organism>
<evidence type="ECO:0000256" key="1">
    <source>
        <dbReference type="ARBA" id="ARBA00001966"/>
    </source>
</evidence>
<keyword evidence="2" id="KW-0004">4Fe-4S</keyword>
<gene>
    <name evidence="9" type="ORF">CEE37_11560</name>
</gene>
<dbReference type="InterPro" id="IPR006158">
    <property type="entry name" value="Cobalamin-bd"/>
</dbReference>
<dbReference type="InterPro" id="IPR023404">
    <property type="entry name" value="rSAM_horseshoe"/>
</dbReference>
<evidence type="ECO:0000259" key="8">
    <source>
        <dbReference type="PROSITE" id="PS51918"/>
    </source>
</evidence>
<protein>
    <submittedName>
        <fullName evidence="9">Uncharacterized protein</fullName>
    </submittedName>
</protein>
<sequence>MRVLLIQPSSIVTRRGADNAIPYLPLGLGSIASVLRKADHEVQILDALTEGWGKRGKIDDDLIEIGLSEEEVAVEVRAFSPQVVGISVPFTSQAPRLRSIARWVKAIHPEIFVVCGGNHATSAPHDVAEIPDIDMVFLGEAERSFAKFLSKLEKGEIDVNIKGIAYRDVHGGVVVKPKMKFRDDCDSLPLPAYDLMPLKKYFKAIGKRSMPVFVSRGCEKTCSYCTTSKIFGKKTRFIPYDAVVDNIKHLLQYYGTREFTFEDDRLLSNSDYAHNLFDKLIEENLNIQWVARNDVDPSHLDDQLLLKMKRSGGKRLHFAPQSGSRRVLKKILKKPVDLFMLEKAIERSLAVGFKVTCHFILGSPGETIEEVYNSLNFAWKLRSLGADEFHFSLATPYPGTGIREQAETLDGIYQFNEFRATPYEGSISTDEINAAEIVRIRDNADREFNSRGLVMGLRQRVNTAPKPNKRLEERFFHSVAPQQPSKEVPLDKRIALTLVEESA</sequence>
<keyword evidence="6" id="KW-0411">Iron-sulfur</keyword>
<dbReference type="GO" id="GO:0031419">
    <property type="term" value="F:cobalamin binding"/>
    <property type="evidence" value="ECO:0007669"/>
    <property type="project" value="InterPro"/>
</dbReference>
<evidence type="ECO:0000313" key="9">
    <source>
        <dbReference type="EMBL" id="TKJ39054.1"/>
    </source>
</evidence>
<evidence type="ECO:0000256" key="6">
    <source>
        <dbReference type="ARBA" id="ARBA00023014"/>
    </source>
</evidence>
<dbReference type="CDD" id="cd01335">
    <property type="entry name" value="Radical_SAM"/>
    <property type="match status" value="1"/>
</dbReference>
<dbReference type="SFLD" id="SFLDG01123">
    <property type="entry name" value="methyltransferase_(Class_B)"/>
    <property type="match status" value="1"/>
</dbReference>
<dbReference type="SMART" id="SM00729">
    <property type="entry name" value="Elp3"/>
    <property type="match status" value="1"/>
</dbReference>
<evidence type="ECO:0000256" key="2">
    <source>
        <dbReference type="ARBA" id="ARBA00022485"/>
    </source>
</evidence>
<evidence type="ECO:0000256" key="5">
    <source>
        <dbReference type="ARBA" id="ARBA00023004"/>
    </source>
</evidence>
<dbReference type="Proteomes" id="UP000319619">
    <property type="component" value="Unassembled WGS sequence"/>
</dbReference>
<dbReference type="InterPro" id="IPR036724">
    <property type="entry name" value="Cobalamin-bd_sf"/>
</dbReference>
<evidence type="ECO:0000256" key="3">
    <source>
        <dbReference type="ARBA" id="ARBA00022691"/>
    </source>
</evidence>
<dbReference type="InterPro" id="IPR058240">
    <property type="entry name" value="rSAM_sf"/>
</dbReference>
<name>A0A532UVU3_UNCL8</name>
<dbReference type="InterPro" id="IPR034466">
    <property type="entry name" value="Methyltransferase_Class_B"/>
</dbReference>
<dbReference type="SUPFAM" id="SSF102114">
    <property type="entry name" value="Radical SAM enzymes"/>
    <property type="match status" value="1"/>
</dbReference>
<keyword evidence="4" id="KW-0479">Metal-binding</keyword>
<dbReference type="InterPro" id="IPR006638">
    <property type="entry name" value="Elp3/MiaA/NifB-like_rSAM"/>
</dbReference>
<evidence type="ECO:0000313" key="10">
    <source>
        <dbReference type="Proteomes" id="UP000319619"/>
    </source>
</evidence>
<evidence type="ECO:0000256" key="4">
    <source>
        <dbReference type="ARBA" id="ARBA00022723"/>
    </source>
</evidence>
<dbReference type="PROSITE" id="PS51332">
    <property type="entry name" value="B12_BINDING"/>
    <property type="match status" value="1"/>
</dbReference>
<feature type="domain" description="B12-binding" evidence="7">
    <location>
        <begin position="7"/>
        <end position="159"/>
    </location>
</feature>